<gene>
    <name evidence="2" type="ORF">SEMRO_1848_G301460.1</name>
</gene>
<name>A0A9N8ETQ9_9STRA</name>
<keyword evidence="3" id="KW-1185">Reference proteome</keyword>
<sequence>MAMHNFFANMLPPNMEVTIEDDNLRGHEQPRAVPQLDCSSSRRPLATTRWQTSEVKKTTTKKSTLPPSPPRRRRKTVKEPSRWEEQESSPQDQSNRDAPIRPRRHSIPAPTSPKRGQTTLLAATNMSPQALKTLLIASSLSPTRASKSVVALHIASAA</sequence>
<dbReference type="AlphaFoldDB" id="A0A9N8ETQ9"/>
<protein>
    <submittedName>
        <fullName evidence="2">Uncharacterized protein</fullName>
    </submittedName>
</protein>
<organism evidence="2 3">
    <name type="scientific">Seminavis robusta</name>
    <dbReference type="NCBI Taxonomy" id="568900"/>
    <lineage>
        <taxon>Eukaryota</taxon>
        <taxon>Sar</taxon>
        <taxon>Stramenopiles</taxon>
        <taxon>Ochrophyta</taxon>
        <taxon>Bacillariophyta</taxon>
        <taxon>Bacillariophyceae</taxon>
        <taxon>Bacillariophycidae</taxon>
        <taxon>Naviculales</taxon>
        <taxon>Naviculaceae</taxon>
        <taxon>Seminavis</taxon>
    </lineage>
</organism>
<evidence type="ECO:0000313" key="3">
    <source>
        <dbReference type="Proteomes" id="UP001153069"/>
    </source>
</evidence>
<proteinExistence type="predicted"/>
<dbReference type="EMBL" id="CAICTM010001846">
    <property type="protein sequence ID" value="CAB9526563.1"/>
    <property type="molecule type" value="Genomic_DNA"/>
</dbReference>
<comment type="caution">
    <text evidence="2">The sequence shown here is derived from an EMBL/GenBank/DDBJ whole genome shotgun (WGS) entry which is preliminary data.</text>
</comment>
<accession>A0A9N8ETQ9</accession>
<evidence type="ECO:0000313" key="2">
    <source>
        <dbReference type="EMBL" id="CAB9526563.1"/>
    </source>
</evidence>
<evidence type="ECO:0000256" key="1">
    <source>
        <dbReference type="SAM" id="MobiDB-lite"/>
    </source>
</evidence>
<feature type="compositionally biased region" description="Polar residues" evidence="1">
    <location>
        <begin position="37"/>
        <end position="53"/>
    </location>
</feature>
<dbReference type="Proteomes" id="UP001153069">
    <property type="component" value="Unassembled WGS sequence"/>
</dbReference>
<feature type="region of interest" description="Disordered" evidence="1">
    <location>
        <begin position="20"/>
        <end position="116"/>
    </location>
</feature>
<reference evidence="2" key="1">
    <citation type="submission" date="2020-06" db="EMBL/GenBank/DDBJ databases">
        <authorList>
            <consortium name="Plant Systems Biology data submission"/>
        </authorList>
    </citation>
    <scope>NUCLEOTIDE SEQUENCE</scope>
    <source>
        <strain evidence="2">D6</strain>
    </source>
</reference>